<dbReference type="Gene3D" id="2.40.50.140">
    <property type="entry name" value="Nucleic acid-binding proteins"/>
    <property type="match status" value="1"/>
</dbReference>
<feature type="transmembrane region" description="Helical" evidence="5">
    <location>
        <begin position="30"/>
        <end position="50"/>
    </location>
</feature>
<dbReference type="eggNOG" id="COG1585">
    <property type="taxonomic scope" value="Bacteria"/>
</dbReference>
<evidence type="ECO:0000256" key="1">
    <source>
        <dbReference type="ARBA" id="ARBA00004141"/>
    </source>
</evidence>
<dbReference type="Proteomes" id="UP000027100">
    <property type="component" value="Unassembled WGS sequence"/>
</dbReference>
<keyword evidence="2 5" id="KW-0812">Transmembrane</keyword>
<protein>
    <submittedName>
        <fullName evidence="7">Nodulation efficiency protein D family protein</fullName>
    </submittedName>
</protein>
<dbReference type="InterPro" id="IPR052165">
    <property type="entry name" value="Membrane_assoc_protease"/>
</dbReference>
<reference evidence="7 8" key="1">
    <citation type="journal article" date="2014" name="Antonie Van Leeuwenhoek">
        <title>Hyphomonas beringensis sp. nov. and Hyphomonas chukchiensis sp. nov., isolated from surface seawater of the Bering Sea and Chukchi Sea.</title>
        <authorList>
            <person name="Li C."/>
            <person name="Lai Q."/>
            <person name="Li G."/>
            <person name="Dong C."/>
            <person name="Wang J."/>
            <person name="Liao Y."/>
            <person name="Shao Z."/>
        </authorList>
    </citation>
    <scope>NUCLEOTIDE SEQUENCE [LARGE SCALE GENOMIC DNA]</scope>
    <source>
        <strain evidence="7 8">PS728</strain>
    </source>
</reference>
<dbReference type="PATRIC" id="fig|1280954.3.peg.2347"/>
<dbReference type="PANTHER" id="PTHR33507">
    <property type="entry name" value="INNER MEMBRANE PROTEIN YBBJ"/>
    <property type="match status" value="1"/>
</dbReference>
<gene>
    <name evidence="7" type="ORF">HPO_11584</name>
</gene>
<comment type="caution">
    <text evidence="7">The sequence shown here is derived from an EMBL/GenBank/DDBJ whole genome shotgun (WGS) entry which is preliminary data.</text>
</comment>
<organism evidence="7 8">
    <name type="scientific">Hyphomonas polymorpha PS728</name>
    <dbReference type="NCBI Taxonomy" id="1280954"/>
    <lineage>
        <taxon>Bacteria</taxon>
        <taxon>Pseudomonadati</taxon>
        <taxon>Pseudomonadota</taxon>
        <taxon>Alphaproteobacteria</taxon>
        <taxon>Hyphomonadales</taxon>
        <taxon>Hyphomonadaceae</taxon>
        <taxon>Hyphomonas</taxon>
    </lineage>
</organism>
<evidence type="ECO:0000259" key="6">
    <source>
        <dbReference type="Pfam" id="PF01957"/>
    </source>
</evidence>
<dbReference type="STRING" id="1280954.HPO_11584"/>
<keyword evidence="3 5" id="KW-1133">Transmembrane helix</keyword>
<feature type="transmembrane region" description="Helical" evidence="5">
    <location>
        <begin position="6"/>
        <end position="23"/>
    </location>
</feature>
<dbReference type="PANTHER" id="PTHR33507:SF3">
    <property type="entry name" value="INNER MEMBRANE PROTEIN YBBJ"/>
    <property type="match status" value="1"/>
</dbReference>
<feature type="transmembrane region" description="Helical" evidence="5">
    <location>
        <begin position="56"/>
        <end position="78"/>
    </location>
</feature>
<dbReference type="InterPro" id="IPR002810">
    <property type="entry name" value="NfeD-like_C"/>
</dbReference>
<dbReference type="InterPro" id="IPR012340">
    <property type="entry name" value="NA-bd_OB-fold"/>
</dbReference>
<dbReference type="EMBL" id="ARYM01000012">
    <property type="protein sequence ID" value="KCZ98242.1"/>
    <property type="molecule type" value="Genomic_DNA"/>
</dbReference>
<evidence type="ECO:0000313" key="8">
    <source>
        <dbReference type="Proteomes" id="UP000027100"/>
    </source>
</evidence>
<keyword evidence="8" id="KW-1185">Reference proteome</keyword>
<dbReference type="AlphaFoldDB" id="A0A062V7W8"/>
<evidence type="ECO:0000256" key="3">
    <source>
        <dbReference type="ARBA" id="ARBA00022989"/>
    </source>
</evidence>
<evidence type="ECO:0000256" key="4">
    <source>
        <dbReference type="ARBA" id="ARBA00023136"/>
    </source>
</evidence>
<feature type="domain" description="NfeD-like C-terminal" evidence="6">
    <location>
        <begin position="96"/>
        <end position="154"/>
    </location>
</feature>
<sequence>MDALLAGVTWWHWLALALIFFGLEMITGTYDLLMASIGAVLTAIFAAVAPEGIAGWHGQVIVFLVAAIILIIGSRIVFPGLRKAAPEHPTLNKRMAQLVGQRGQATKDFVAGAGQVKIGDTVWGAEAVPGEPPILAGDAIIVAETRANTAVVRKG</sequence>
<accession>A0A062V7W8</accession>
<keyword evidence="4 5" id="KW-0472">Membrane</keyword>
<dbReference type="Pfam" id="PF01957">
    <property type="entry name" value="NfeD"/>
    <property type="match status" value="1"/>
</dbReference>
<dbReference type="RefSeq" id="WP_035598751.1">
    <property type="nucleotide sequence ID" value="NZ_ARYM01000012.1"/>
</dbReference>
<dbReference type="OrthoDB" id="7204091at2"/>
<name>A0A062V7W8_9PROT</name>
<evidence type="ECO:0000256" key="2">
    <source>
        <dbReference type="ARBA" id="ARBA00022692"/>
    </source>
</evidence>
<evidence type="ECO:0000256" key="5">
    <source>
        <dbReference type="SAM" id="Phobius"/>
    </source>
</evidence>
<dbReference type="GO" id="GO:0005886">
    <property type="term" value="C:plasma membrane"/>
    <property type="evidence" value="ECO:0007669"/>
    <property type="project" value="TreeGrafter"/>
</dbReference>
<evidence type="ECO:0000313" key="7">
    <source>
        <dbReference type="EMBL" id="KCZ98242.1"/>
    </source>
</evidence>
<proteinExistence type="predicted"/>
<comment type="subcellular location">
    <subcellularLocation>
        <location evidence="1">Membrane</location>
        <topology evidence="1">Multi-pass membrane protein</topology>
    </subcellularLocation>
</comment>